<dbReference type="EC" id="2.7.7.65" evidence="5"/>
<name>A0ABW0S0I8_9BURK</name>
<feature type="domain" description="Protein kinase" evidence="3">
    <location>
        <begin position="7"/>
        <end position="282"/>
    </location>
</feature>
<dbReference type="RefSeq" id="WP_379769987.1">
    <property type="nucleotide sequence ID" value="NZ_JBHSMZ010000006.1"/>
</dbReference>
<dbReference type="Gene3D" id="3.30.450.40">
    <property type="match status" value="1"/>
</dbReference>
<dbReference type="Pfam" id="PF00069">
    <property type="entry name" value="Pkinase"/>
    <property type="match status" value="1"/>
</dbReference>
<dbReference type="Proteomes" id="UP001596086">
    <property type="component" value="Unassembled WGS sequence"/>
</dbReference>
<organism evidence="5 6">
    <name type="scientific">Massilia aerilata</name>
    <dbReference type="NCBI Taxonomy" id="453817"/>
    <lineage>
        <taxon>Bacteria</taxon>
        <taxon>Pseudomonadati</taxon>
        <taxon>Pseudomonadota</taxon>
        <taxon>Betaproteobacteria</taxon>
        <taxon>Burkholderiales</taxon>
        <taxon>Oxalobacteraceae</taxon>
        <taxon>Telluria group</taxon>
        <taxon>Massilia</taxon>
    </lineage>
</organism>
<keyword evidence="6" id="KW-1185">Reference proteome</keyword>
<dbReference type="SUPFAM" id="SSF56112">
    <property type="entry name" value="Protein kinase-like (PK-like)"/>
    <property type="match status" value="1"/>
</dbReference>
<dbReference type="PROSITE" id="PS50887">
    <property type="entry name" value="GGDEF"/>
    <property type="match status" value="1"/>
</dbReference>
<proteinExistence type="predicted"/>
<dbReference type="Pfam" id="PF13191">
    <property type="entry name" value="AAA_16"/>
    <property type="match status" value="1"/>
</dbReference>
<evidence type="ECO:0000256" key="2">
    <source>
        <dbReference type="SAM" id="Coils"/>
    </source>
</evidence>
<gene>
    <name evidence="5" type="ORF">ACFPO9_09750</name>
</gene>
<evidence type="ECO:0000256" key="1">
    <source>
        <dbReference type="ARBA" id="ARBA00004167"/>
    </source>
</evidence>
<keyword evidence="5" id="KW-0808">Transferase</keyword>
<evidence type="ECO:0000259" key="4">
    <source>
        <dbReference type="PROSITE" id="PS50887"/>
    </source>
</evidence>
<dbReference type="Gene3D" id="3.40.50.300">
    <property type="entry name" value="P-loop containing nucleotide triphosphate hydrolases"/>
    <property type="match status" value="1"/>
</dbReference>
<dbReference type="InterPro" id="IPR003018">
    <property type="entry name" value="GAF"/>
</dbReference>
<dbReference type="InterPro" id="IPR043128">
    <property type="entry name" value="Rev_trsase/Diguanyl_cyclase"/>
</dbReference>
<feature type="domain" description="GGDEF" evidence="4">
    <location>
        <begin position="1543"/>
        <end position="1679"/>
    </location>
</feature>
<dbReference type="InterPro" id="IPR029016">
    <property type="entry name" value="GAF-like_dom_sf"/>
</dbReference>
<accession>A0ABW0S0I8</accession>
<dbReference type="CDD" id="cd01949">
    <property type="entry name" value="GGDEF"/>
    <property type="match status" value="1"/>
</dbReference>
<dbReference type="SMART" id="SM00065">
    <property type="entry name" value="GAF"/>
    <property type="match status" value="1"/>
</dbReference>
<dbReference type="InterPro" id="IPR041664">
    <property type="entry name" value="AAA_16"/>
</dbReference>
<dbReference type="InterPro" id="IPR000160">
    <property type="entry name" value="GGDEF_dom"/>
</dbReference>
<evidence type="ECO:0000313" key="5">
    <source>
        <dbReference type="EMBL" id="MFC5548797.1"/>
    </source>
</evidence>
<dbReference type="SUPFAM" id="SSF55073">
    <property type="entry name" value="Nucleotide cyclase"/>
    <property type="match status" value="1"/>
</dbReference>
<protein>
    <submittedName>
        <fullName evidence="5">Diguanylate cyclase</fullName>
        <ecNumber evidence="5">2.7.7.65</ecNumber>
    </submittedName>
</protein>
<dbReference type="PROSITE" id="PS50011">
    <property type="entry name" value="PROTEIN_KINASE_DOM"/>
    <property type="match status" value="1"/>
</dbReference>
<feature type="coiled-coil region" evidence="2">
    <location>
        <begin position="1488"/>
        <end position="1515"/>
    </location>
</feature>
<dbReference type="PANTHER" id="PTHR43642:SF1">
    <property type="entry name" value="HYBRID SIGNAL TRANSDUCTION HISTIDINE KINASE G"/>
    <property type="match status" value="1"/>
</dbReference>
<dbReference type="Pfam" id="PF00990">
    <property type="entry name" value="GGDEF"/>
    <property type="match status" value="1"/>
</dbReference>
<dbReference type="SUPFAM" id="SSF52540">
    <property type="entry name" value="P-loop containing nucleoside triphosphate hydrolases"/>
    <property type="match status" value="1"/>
</dbReference>
<dbReference type="Gene3D" id="3.30.200.20">
    <property type="entry name" value="Phosphorylase Kinase, domain 1"/>
    <property type="match status" value="1"/>
</dbReference>
<dbReference type="NCBIfam" id="TIGR00254">
    <property type="entry name" value="GGDEF"/>
    <property type="match status" value="1"/>
</dbReference>
<dbReference type="PANTHER" id="PTHR43642">
    <property type="entry name" value="HYBRID SIGNAL TRANSDUCTION HISTIDINE KINASE G"/>
    <property type="match status" value="1"/>
</dbReference>
<sequence length="1680" mass="183709">MDALLDHEIIEQLHDSSRSLVYRARAGDGTALIVKLPNQEFPSFQQLAQFKREYAIARRCRHPGVVRPLALALRGGRWMMIQEDVNGLALDKVLSERLAAGRAPTQPALALDDFFDIALQLCAALEEVHGHGVIHKDINPSNLVWSEERRVLQLIDFGIACELPHEVQGIVNPHALEGTLRYMAPEQTGRMNRRVDYRADLYAVGATFYELLTGQAPFEARDEMELVHCHIARSPDWLHPVLTALPGALPAIVQRLLEKSAEQRYQSLQGLRSDLEACRAGLSTVAPAAPLRLSRHNGRFMVPQTLHGREDAITALLAAFERCAEGSCEMLLVAGYSGIGKSAVVNEVHKPIVARRGCFLAGKFDQFQRDLPYASLIQAFQGLVRQLLGEPEETLRRWAGKLHGALGTGLGVMVELIPQLALIVGPTEAVPALPPDQAQRRLARVFPRFVEVFACAGHPLVLFLDDLQWADAATLRMIELFMVSGDSGHLLVIGAYRDNEVDAAHPLVALRDKLRDKGVRLATLALDALTGPQVARMVSATVRVPAADCAPLARLCYRKTGGNPFFLNQFLGSIHDAGHLRYRPAGDCWDWDLAAIEQAAYTDNVVELLLDKIRRLPAVTQQMLQLAASIGNRFTLDALALIEERSPWLTQQDLWPALDAGLIQPLDVVYKYIDTGAAAGDTGVGYRFLHDRVQQAAYLVAGAEARAANHLRIGRLLLRHTAPAAQDGKLFEIVEQLNAGRALILDNSERLQLAGLNLRAGAKARRSAAFQATLEHMRTGLALLPPAAWQAHPALWLDLQLGAAEASYLCGQFDAAEAIYPLVRARCAAPLDQARCVAVQAHQYQLQGRLPDAIAVQIEGLALLGFDIPYEAAQRKALADEMIEDLGGQIAARSADALLAAGEMRDPIAVAAMQMMHGLWMAGYYAGHQDISALMVAMTTRLSVQKGTCDISPIAYVAYAFFVTQQSGDAGRGYRFGAMALALARSRANLQARTQTALMFAAMIQHWTRPLRDSESLYEEAFGWALEIGDFVQVGVVAAVRATDRLILGDYLPDLTQAIERDLALMRANGQRAMADCCVAAAIQPIKSLMGQLERSDSYDEEHFSEADFLGRYGDSRLYRAYYLQGKIRNAYLFDAADAEALAGQLDVIAQIMRGQAKVNESSFYTALVLVRALRRAPARPDAAELLQRIDALQASLGRWAAQGPDESRARQLLVEAEMARCRQDLPLATRRYQQAIDAAGLAGYVNLQALANELCGEAWIEQGQPRVAAVFLRDAVARYGQWGAQGKVAQLRARHAGLLWKVEARTMQSGSGKHGAAALDLVSLLKATRALSNEVGLRRVLQRLIAIVGENAGGQVARLLLLEDGVCRLEADSDGDAVTVLQSRRVDLDADADPQFPLSVLRYVIRTGAEAIEDDIAENARYAADPYVLLQRPRAVMCLPIRHGGRIGGVLYFENRLAEASFTEERVEFLRMLGAQAMISIASARLHDSLEQRVAERTAQLEDANRKLAALSTTDGLTGVANRRRFDEVLRSECARAARQKHPLALVMLDVDYFKRYNDHYGHQAGDACLVRVAQTLAAGPRRASDLTARYGGEEFCVVLPNTDAEEARQIGEALRCAIEGLDIPHAGSKAGLVTISVGIAVQPALDASDPEALLRIADAALYRAKDAGRNRVMLGAAL</sequence>
<evidence type="ECO:0000313" key="6">
    <source>
        <dbReference type="Proteomes" id="UP001596086"/>
    </source>
</evidence>
<dbReference type="EMBL" id="JBHSMZ010000006">
    <property type="protein sequence ID" value="MFC5548797.1"/>
    <property type="molecule type" value="Genomic_DNA"/>
</dbReference>
<dbReference type="Pfam" id="PF01590">
    <property type="entry name" value="GAF"/>
    <property type="match status" value="1"/>
</dbReference>
<keyword evidence="2" id="KW-0175">Coiled coil</keyword>
<dbReference type="InterPro" id="IPR027417">
    <property type="entry name" value="P-loop_NTPase"/>
</dbReference>
<dbReference type="Gene3D" id="1.10.510.10">
    <property type="entry name" value="Transferase(Phosphotransferase) domain 1"/>
    <property type="match status" value="1"/>
</dbReference>
<comment type="caution">
    <text evidence="5">The sequence shown here is derived from an EMBL/GenBank/DDBJ whole genome shotgun (WGS) entry which is preliminary data.</text>
</comment>
<dbReference type="InterPro" id="IPR011009">
    <property type="entry name" value="Kinase-like_dom_sf"/>
</dbReference>
<dbReference type="Gene3D" id="3.30.70.270">
    <property type="match status" value="1"/>
</dbReference>
<keyword evidence="5" id="KW-0548">Nucleotidyltransferase</keyword>
<dbReference type="CDD" id="cd14014">
    <property type="entry name" value="STKc_PknB_like"/>
    <property type="match status" value="1"/>
</dbReference>
<dbReference type="SUPFAM" id="SSF55781">
    <property type="entry name" value="GAF domain-like"/>
    <property type="match status" value="1"/>
</dbReference>
<evidence type="ECO:0000259" key="3">
    <source>
        <dbReference type="PROSITE" id="PS50011"/>
    </source>
</evidence>
<dbReference type="InterPro" id="IPR053159">
    <property type="entry name" value="Hybrid_Histidine_Kinase"/>
</dbReference>
<dbReference type="GO" id="GO:0052621">
    <property type="term" value="F:diguanylate cyclase activity"/>
    <property type="evidence" value="ECO:0007669"/>
    <property type="project" value="UniProtKB-EC"/>
</dbReference>
<dbReference type="InterPro" id="IPR000719">
    <property type="entry name" value="Prot_kinase_dom"/>
</dbReference>
<reference evidence="6" key="1">
    <citation type="journal article" date="2019" name="Int. J. Syst. Evol. Microbiol.">
        <title>The Global Catalogue of Microorganisms (GCM) 10K type strain sequencing project: providing services to taxonomists for standard genome sequencing and annotation.</title>
        <authorList>
            <consortium name="The Broad Institute Genomics Platform"/>
            <consortium name="The Broad Institute Genome Sequencing Center for Infectious Disease"/>
            <person name="Wu L."/>
            <person name="Ma J."/>
        </authorList>
    </citation>
    <scope>NUCLEOTIDE SEQUENCE [LARGE SCALE GENOMIC DNA]</scope>
    <source>
        <strain evidence="6">CGMCC 4.5798</strain>
    </source>
</reference>
<dbReference type="SMART" id="SM00267">
    <property type="entry name" value="GGDEF"/>
    <property type="match status" value="1"/>
</dbReference>
<comment type="subcellular location">
    <subcellularLocation>
        <location evidence="1">Membrane</location>
        <topology evidence="1">Single-pass membrane protein</topology>
    </subcellularLocation>
</comment>
<dbReference type="InterPro" id="IPR029787">
    <property type="entry name" value="Nucleotide_cyclase"/>
</dbReference>